<name>A0ABY7PUU6_9BACT</name>
<evidence type="ECO:0000313" key="3">
    <source>
        <dbReference type="Proteomes" id="UP001211872"/>
    </source>
</evidence>
<reference evidence="2 3" key="1">
    <citation type="journal article" date="2011" name="Int. J. Syst. Evol. Microbiol.">
        <title>Hymenobacter yonginensis sp. nov., isolated from a mesotrophic artificial lake.</title>
        <authorList>
            <person name="Joung Y."/>
            <person name="Cho S.H."/>
            <person name="Kim H."/>
            <person name="Kim S.B."/>
            <person name="Joh K."/>
        </authorList>
    </citation>
    <scope>NUCLEOTIDE SEQUENCE [LARGE SCALE GENOMIC DNA]</scope>
    <source>
        <strain evidence="2 3">KCTC 22745</strain>
    </source>
</reference>
<sequence>MELTVKRTSDGQLLMISSYDYDSNFFRESDEYTFILENSSKHSLLSMELYVNGYRQSRDILSDSIIKWVWSTGFYSGEVAIELTVNNKQVVLSKIYINTSVSKLIRKEYDVMLKDIFSAIKTIYSLSNIDKSMSHSFNAERFPFLFLANCKQYLSALQSSIMLISKNAKTNLDLNEKRQIDVSKARRITPGDLNSSFRRGVAIDKHGRYIPSKVWESPYQDVHNIYEHRYLLGKIIVIISAINRCKNKLNELNLSKRRAGSKVAEGEGDIELWILRAEQYKSVLSSLTRLHMFQNVTPSKEDRGLTSIFQKANGYKESYSLLKRFFAGVDFHLKADVGIPVARTYDLYEVWCFVKILSVLTNNFGYSIPDLSSLFVRDDKGIIPRLKDNLSITINIASGKSISFQRTFKPFSVSRADSIISYSVEMRPDITLEENKGNKSLVLVILDAKYRVASSLNEAIADLHKYKDSIISTEVEINKKAFILSPYVIGGLRSDDWKDIDKMPDRLLMTSYKSNFDFGIYSFKPGLDDGYYSAVVEEMLK</sequence>
<organism evidence="2 3">
    <name type="scientific">Hymenobacter yonginensis</name>
    <dbReference type="NCBI Taxonomy" id="748197"/>
    <lineage>
        <taxon>Bacteria</taxon>
        <taxon>Pseudomonadati</taxon>
        <taxon>Bacteroidota</taxon>
        <taxon>Cytophagia</taxon>
        <taxon>Cytophagales</taxon>
        <taxon>Hymenobacteraceae</taxon>
        <taxon>Hymenobacter</taxon>
    </lineage>
</organism>
<accession>A0ABY7PUU6</accession>
<dbReference type="InterPro" id="IPR007505">
    <property type="entry name" value="PDDEXK_7"/>
</dbReference>
<protein>
    <submittedName>
        <fullName evidence="2">DUF2357 domain-containing protein</fullName>
    </submittedName>
</protein>
<dbReference type="Pfam" id="PF04411">
    <property type="entry name" value="PDDEXK_7"/>
    <property type="match status" value="1"/>
</dbReference>
<dbReference type="RefSeq" id="WP_270128997.1">
    <property type="nucleotide sequence ID" value="NZ_CP115396.1"/>
</dbReference>
<dbReference type="Pfam" id="PF09823">
    <property type="entry name" value="DUF2357"/>
    <property type="match status" value="1"/>
</dbReference>
<dbReference type="Proteomes" id="UP001211872">
    <property type="component" value="Chromosome"/>
</dbReference>
<proteinExistence type="predicted"/>
<feature type="domain" description="DUF2357" evidence="1">
    <location>
        <begin position="77"/>
        <end position="320"/>
    </location>
</feature>
<evidence type="ECO:0000313" key="2">
    <source>
        <dbReference type="EMBL" id="WBO86407.1"/>
    </source>
</evidence>
<dbReference type="InterPro" id="IPR018633">
    <property type="entry name" value="DUF2357"/>
</dbReference>
<gene>
    <name evidence="2" type="ORF">O9Z63_09120</name>
</gene>
<dbReference type="EMBL" id="CP115396">
    <property type="protein sequence ID" value="WBO86407.1"/>
    <property type="molecule type" value="Genomic_DNA"/>
</dbReference>
<keyword evidence="3" id="KW-1185">Reference proteome</keyword>
<evidence type="ECO:0000259" key="1">
    <source>
        <dbReference type="Pfam" id="PF09823"/>
    </source>
</evidence>